<evidence type="ECO:0000313" key="3">
    <source>
        <dbReference type="Proteomes" id="UP001221757"/>
    </source>
</evidence>
<accession>A0AAD7GRX8</accession>
<evidence type="ECO:0000256" key="1">
    <source>
        <dbReference type="SAM" id="MobiDB-lite"/>
    </source>
</evidence>
<dbReference type="EMBL" id="JARKIE010000011">
    <property type="protein sequence ID" value="KAJ7703947.1"/>
    <property type="molecule type" value="Genomic_DNA"/>
</dbReference>
<comment type="caution">
    <text evidence="2">The sequence shown here is derived from an EMBL/GenBank/DDBJ whole genome shotgun (WGS) entry which is preliminary data.</text>
</comment>
<organism evidence="2 3">
    <name type="scientific">Mycena rosella</name>
    <name type="common">Pink bonnet</name>
    <name type="synonym">Agaricus rosellus</name>
    <dbReference type="NCBI Taxonomy" id="1033263"/>
    <lineage>
        <taxon>Eukaryota</taxon>
        <taxon>Fungi</taxon>
        <taxon>Dikarya</taxon>
        <taxon>Basidiomycota</taxon>
        <taxon>Agaricomycotina</taxon>
        <taxon>Agaricomycetes</taxon>
        <taxon>Agaricomycetidae</taxon>
        <taxon>Agaricales</taxon>
        <taxon>Marasmiineae</taxon>
        <taxon>Mycenaceae</taxon>
        <taxon>Mycena</taxon>
    </lineage>
</organism>
<gene>
    <name evidence="2" type="ORF">B0H17DRAFT_1126980</name>
</gene>
<name>A0AAD7GRX8_MYCRO</name>
<reference evidence="2" key="1">
    <citation type="submission" date="2023-03" db="EMBL/GenBank/DDBJ databases">
        <title>Massive genome expansion in bonnet fungi (Mycena s.s.) driven by repeated elements and novel gene families across ecological guilds.</title>
        <authorList>
            <consortium name="Lawrence Berkeley National Laboratory"/>
            <person name="Harder C.B."/>
            <person name="Miyauchi S."/>
            <person name="Viragh M."/>
            <person name="Kuo A."/>
            <person name="Thoen E."/>
            <person name="Andreopoulos B."/>
            <person name="Lu D."/>
            <person name="Skrede I."/>
            <person name="Drula E."/>
            <person name="Henrissat B."/>
            <person name="Morin E."/>
            <person name="Kohler A."/>
            <person name="Barry K."/>
            <person name="LaButti K."/>
            <person name="Morin E."/>
            <person name="Salamov A."/>
            <person name="Lipzen A."/>
            <person name="Mereny Z."/>
            <person name="Hegedus B."/>
            <person name="Baldrian P."/>
            <person name="Stursova M."/>
            <person name="Weitz H."/>
            <person name="Taylor A."/>
            <person name="Grigoriev I.V."/>
            <person name="Nagy L.G."/>
            <person name="Martin F."/>
            <person name="Kauserud H."/>
        </authorList>
    </citation>
    <scope>NUCLEOTIDE SEQUENCE</scope>
    <source>
        <strain evidence="2">CBHHK067</strain>
    </source>
</reference>
<evidence type="ECO:0000313" key="2">
    <source>
        <dbReference type="EMBL" id="KAJ7703947.1"/>
    </source>
</evidence>
<protein>
    <submittedName>
        <fullName evidence="2">Uncharacterized protein</fullName>
    </submittedName>
</protein>
<dbReference type="AlphaFoldDB" id="A0AAD7GRX8"/>
<keyword evidence="3" id="KW-1185">Reference proteome</keyword>
<dbReference type="Proteomes" id="UP001221757">
    <property type="component" value="Unassembled WGS sequence"/>
</dbReference>
<proteinExistence type="predicted"/>
<sequence length="676" mass="75631">MGWCRHEVWPADIKSSPRNSASGGGQLVWLGLLVVVARGLRRLGPRQRGRWEWEWEENFMSETMPQISPQKSHPHSVDLLRNCNPRSPLGPFDGNVAAHAQIGAQHFFIMTNADYVPAVPSLEVPHAVYLRSDMCYGTDDPTLWPQQWTAHYCHLPLIAKKGARPKLDVMWWNPTPEDFRVGSAVTRGLGRLMRARFSRFLPPINELVPRCRELHRTSPAITLPLFGQLIQQILMYLEQLQTLPTTYTKMLFAVTLLQRAFLELDALYNYMTIYKERMNNYMAPTDTNTAVGEFVGAFISVPTPTFDLPDPDAHGEGAPPALYSVNSTLDKIAAIHRAARETPWYLDPFETSFARPPPPSPAPTADAVTPVASTSCAVALHAAPVASGSRSAGQSNHQQQPCYKPYPTKAPAKSPAKTPVAAKPPTKIERDKFIILQVIEMPPSIVCMADALAKVDHPVPPYTSDGADKRYVLPEPALLVNTSPDRHRKFLHHLNLLADGFIYMLTQPHPQLLSAQEWRDILEGHLTECSAASSRTHRRSSKLEDRIRPALQVSNVASIEGFPVPIERFPQFSLEQTREIVWQVAETSFRFEFCALDRRTSGKNRLDNVPGCFAGHMLVGAPLEMSKCGWAAATLEERHRHVGHTASLMLDWTTKCPRPEIIGRVAGRFNWSPSEM</sequence>
<feature type="region of interest" description="Disordered" evidence="1">
    <location>
        <begin position="388"/>
        <end position="423"/>
    </location>
</feature>
<feature type="compositionally biased region" description="Polar residues" evidence="1">
    <location>
        <begin position="388"/>
        <end position="401"/>
    </location>
</feature>
<feature type="compositionally biased region" description="Low complexity" evidence="1">
    <location>
        <begin position="405"/>
        <end position="423"/>
    </location>
</feature>